<dbReference type="RefSeq" id="WP_171784132.1">
    <property type="nucleotide sequence ID" value="NZ_BAAAML010000005.1"/>
</dbReference>
<reference evidence="6 7" key="1">
    <citation type="submission" date="2020-05" db="EMBL/GenBank/DDBJ databases">
        <title>Genomic Encyclopedia of Type Strains, Phase III (KMG-III): the genomes of soil and plant-associated and newly described type strains.</title>
        <authorList>
            <person name="Whitman W."/>
        </authorList>
    </citation>
    <scope>NUCLEOTIDE SEQUENCE [LARGE SCALE GENOMIC DNA]</scope>
    <source>
        <strain evidence="6 7">KCTC 19046</strain>
    </source>
</reference>
<dbReference type="Pfam" id="PF00440">
    <property type="entry name" value="TetR_N"/>
    <property type="match status" value="1"/>
</dbReference>
<dbReference type="Proteomes" id="UP000757540">
    <property type="component" value="Unassembled WGS sequence"/>
</dbReference>
<feature type="DNA-binding region" description="H-T-H motif" evidence="4">
    <location>
        <begin position="41"/>
        <end position="60"/>
    </location>
</feature>
<feature type="domain" description="HTH tetR-type" evidence="5">
    <location>
        <begin position="18"/>
        <end position="78"/>
    </location>
</feature>
<evidence type="ECO:0000256" key="1">
    <source>
        <dbReference type="ARBA" id="ARBA00023015"/>
    </source>
</evidence>
<dbReference type="PROSITE" id="PS50977">
    <property type="entry name" value="HTH_TETR_2"/>
    <property type="match status" value="1"/>
</dbReference>
<dbReference type="Pfam" id="PF16925">
    <property type="entry name" value="TetR_C_13"/>
    <property type="match status" value="1"/>
</dbReference>
<evidence type="ECO:0000256" key="2">
    <source>
        <dbReference type="ARBA" id="ARBA00023125"/>
    </source>
</evidence>
<keyword evidence="3" id="KW-0804">Transcription</keyword>
<proteinExistence type="predicted"/>
<keyword evidence="1" id="KW-0805">Transcription regulation</keyword>
<dbReference type="SUPFAM" id="SSF48498">
    <property type="entry name" value="Tetracyclin repressor-like, C-terminal domain"/>
    <property type="match status" value="1"/>
</dbReference>
<evidence type="ECO:0000256" key="4">
    <source>
        <dbReference type="PROSITE-ProRule" id="PRU00335"/>
    </source>
</evidence>
<dbReference type="Gene3D" id="1.10.357.10">
    <property type="entry name" value="Tetracycline Repressor, domain 2"/>
    <property type="match status" value="1"/>
</dbReference>
<evidence type="ECO:0000256" key="3">
    <source>
        <dbReference type="ARBA" id="ARBA00023163"/>
    </source>
</evidence>
<sequence length="216" mass="22637">MTPIPEPAPTDGRRARGDRTRRVVLDHAVQVASVDGLGGLTFGTLAAAAPVNKSAIAGLFGSKEGLQLAVVDHARGTFVDEVVVPARSAEPGLPRLWALVGSWTVYSRSRVFAGGCFFRAAEVELDGRAPGPVRDAVVETQEQWDGYLTHHADLAAAAGQLEAETDAVQVAFEINALLGAANDRSLLFADDGVYARASRAIRAALLARGADPTLLA</sequence>
<evidence type="ECO:0000313" key="7">
    <source>
        <dbReference type="Proteomes" id="UP000757540"/>
    </source>
</evidence>
<dbReference type="PANTHER" id="PTHR47506">
    <property type="entry name" value="TRANSCRIPTIONAL REGULATORY PROTEIN"/>
    <property type="match status" value="1"/>
</dbReference>
<accession>A0ABX2A4V2</accession>
<evidence type="ECO:0000313" key="6">
    <source>
        <dbReference type="EMBL" id="NOV97887.1"/>
    </source>
</evidence>
<dbReference type="Gene3D" id="1.10.10.60">
    <property type="entry name" value="Homeodomain-like"/>
    <property type="match status" value="1"/>
</dbReference>
<dbReference type="InterPro" id="IPR001647">
    <property type="entry name" value="HTH_TetR"/>
</dbReference>
<protein>
    <submittedName>
        <fullName evidence="6">AcrR family transcriptional regulator</fullName>
    </submittedName>
</protein>
<dbReference type="EMBL" id="JABEZU010000003">
    <property type="protein sequence ID" value="NOV97887.1"/>
    <property type="molecule type" value="Genomic_DNA"/>
</dbReference>
<dbReference type="SUPFAM" id="SSF46689">
    <property type="entry name" value="Homeodomain-like"/>
    <property type="match status" value="1"/>
</dbReference>
<keyword evidence="2 4" id="KW-0238">DNA-binding</keyword>
<keyword evidence="7" id="KW-1185">Reference proteome</keyword>
<name>A0ABX2A4V2_9MICO</name>
<dbReference type="PANTHER" id="PTHR47506:SF6">
    <property type="entry name" value="HTH-TYPE TRANSCRIPTIONAL REPRESSOR NEMR"/>
    <property type="match status" value="1"/>
</dbReference>
<dbReference type="InterPro" id="IPR009057">
    <property type="entry name" value="Homeodomain-like_sf"/>
</dbReference>
<comment type="caution">
    <text evidence="6">The sequence shown here is derived from an EMBL/GenBank/DDBJ whole genome shotgun (WGS) entry which is preliminary data.</text>
</comment>
<evidence type="ECO:0000259" key="5">
    <source>
        <dbReference type="PROSITE" id="PS50977"/>
    </source>
</evidence>
<gene>
    <name evidence="6" type="ORF">HDG69_002472</name>
</gene>
<dbReference type="InterPro" id="IPR036271">
    <property type="entry name" value="Tet_transcr_reg_TetR-rel_C_sf"/>
</dbReference>
<organism evidence="6 7">
    <name type="scientific">Isoptericola halotolerans</name>
    <dbReference type="NCBI Taxonomy" id="300560"/>
    <lineage>
        <taxon>Bacteria</taxon>
        <taxon>Bacillati</taxon>
        <taxon>Actinomycetota</taxon>
        <taxon>Actinomycetes</taxon>
        <taxon>Micrococcales</taxon>
        <taxon>Promicromonosporaceae</taxon>
        <taxon>Isoptericola</taxon>
    </lineage>
</organism>
<dbReference type="InterPro" id="IPR011075">
    <property type="entry name" value="TetR_C"/>
</dbReference>